<dbReference type="EMBL" id="JWTA01000002">
    <property type="protein sequence ID" value="KIC64832.1"/>
    <property type="molecule type" value="Genomic_DNA"/>
</dbReference>
<accession>A0A0B4D7T5</accession>
<reference evidence="1 2" key="1">
    <citation type="submission" date="2014-12" db="EMBL/GenBank/DDBJ databases">
        <title>Genome sequencing of Chryseobacterium taiwanense TPW19.</title>
        <authorList>
            <person name="Tan P.W."/>
            <person name="Chan K.-G."/>
        </authorList>
    </citation>
    <scope>NUCLEOTIDE SEQUENCE [LARGE SCALE GENOMIC DNA]</scope>
    <source>
        <strain evidence="1 2">TPW19</strain>
    </source>
</reference>
<dbReference type="RefSeq" id="WP_039364842.1">
    <property type="nucleotide sequence ID" value="NZ_JWTA01000002.1"/>
</dbReference>
<name>A0A0B4D7T5_9FLAO</name>
<evidence type="ECO:0000313" key="1">
    <source>
        <dbReference type="EMBL" id="KIC64832.1"/>
    </source>
</evidence>
<evidence type="ECO:0000313" key="2">
    <source>
        <dbReference type="Proteomes" id="UP000031167"/>
    </source>
</evidence>
<organism evidence="1 2">
    <name type="scientific">Chryseobacterium taiwanense</name>
    <dbReference type="NCBI Taxonomy" id="363331"/>
    <lineage>
        <taxon>Bacteria</taxon>
        <taxon>Pseudomonadati</taxon>
        <taxon>Bacteroidota</taxon>
        <taxon>Flavobacteriia</taxon>
        <taxon>Flavobacteriales</taxon>
        <taxon>Weeksellaceae</taxon>
        <taxon>Chryseobacterium group</taxon>
        <taxon>Chryseobacterium</taxon>
    </lineage>
</organism>
<keyword evidence="2" id="KW-1185">Reference proteome</keyword>
<gene>
    <name evidence="1" type="ORF">RM51_02695</name>
</gene>
<dbReference type="STRING" id="363331.RM51_02695"/>
<protein>
    <submittedName>
        <fullName evidence="1">Uncharacterized protein</fullName>
    </submittedName>
</protein>
<comment type="caution">
    <text evidence="1">The sequence shown here is derived from an EMBL/GenBank/DDBJ whole genome shotgun (WGS) entry which is preliminary data.</text>
</comment>
<proteinExistence type="predicted"/>
<dbReference type="Proteomes" id="UP000031167">
    <property type="component" value="Unassembled WGS sequence"/>
</dbReference>
<dbReference type="OrthoDB" id="6057423at2"/>
<dbReference type="AlphaFoldDB" id="A0A0B4D7T5"/>
<sequence length="260" mass="29811">MEKHGQIEIKVSGKIGNVDINPDNFDIKEIVSILNNVDNLLYSGDKKNRPLISYDIKEGSVRNIFKTGIQYIYSFNAVLGLISQTNTIDYLDLATAKAIESLQDLATKKDFALDITTSLENSNNIRIDKFSDFKRTEAIWAEAEFYFYGKITNAGGKDKANIHLLTDEYGTVRIQTPISFLEKQEENILYKSLGIRAKGNQHSENGEIDFTNLEFIELIDYNPIFDENYLKKLRDKAKQSWLSNINPDEWLRQIRGSYES</sequence>